<evidence type="ECO:0000313" key="1">
    <source>
        <dbReference type="EMBL" id="KAI8531254.1"/>
    </source>
</evidence>
<evidence type="ECO:0000313" key="2">
    <source>
        <dbReference type="Proteomes" id="UP001062846"/>
    </source>
</evidence>
<gene>
    <name evidence="1" type="ORF">RHMOL_Rhmol11G0122400</name>
</gene>
<proteinExistence type="predicted"/>
<organism evidence="1 2">
    <name type="scientific">Rhododendron molle</name>
    <name type="common">Chinese azalea</name>
    <name type="synonym">Azalea mollis</name>
    <dbReference type="NCBI Taxonomy" id="49168"/>
    <lineage>
        <taxon>Eukaryota</taxon>
        <taxon>Viridiplantae</taxon>
        <taxon>Streptophyta</taxon>
        <taxon>Embryophyta</taxon>
        <taxon>Tracheophyta</taxon>
        <taxon>Spermatophyta</taxon>
        <taxon>Magnoliopsida</taxon>
        <taxon>eudicotyledons</taxon>
        <taxon>Gunneridae</taxon>
        <taxon>Pentapetalae</taxon>
        <taxon>asterids</taxon>
        <taxon>Ericales</taxon>
        <taxon>Ericaceae</taxon>
        <taxon>Ericoideae</taxon>
        <taxon>Rhodoreae</taxon>
        <taxon>Rhododendron</taxon>
    </lineage>
</organism>
<name>A0ACC0LRK2_RHOML</name>
<reference evidence="1" key="1">
    <citation type="submission" date="2022-02" db="EMBL/GenBank/DDBJ databases">
        <title>Plant Genome Project.</title>
        <authorList>
            <person name="Zhang R.-G."/>
        </authorList>
    </citation>
    <scope>NUCLEOTIDE SEQUENCE</scope>
    <source>
        <strain evidence="1">AT1</strain>
    </source>
</reference>
<accession>A0ACC0LRK2</accession>
<comment type="caution">
    <text evidence="1">The sequence shown here is derived from an EMBL/GenBank/DDBJ whole genome shotgun (WGS) entry which is preliminary data.</text>
</comment>
<dbReference type="EMBL" id="CM046398">
    <property type="protein sequence ID" value="KAI8531254.1"/>
    <property type="molecule type" value="Genomic_DNA"/>
</dbReference>
<sequence>MHRIPRFFSHSDKKKNQRNAAAPVPAPMDPSTPKRRGTPKLDRRLAKKNIDYEPSTSSSSDAASPSSSIRTRSLDISPLGNRTSFRIQGIDGEFEEICRSLGLSGADDFSIPAAAWEARKSRSSLDLPPPRSRLHQNESPTGVDDEVKDCSSGGDVCVLSDRFVDAVRVSNVCELSADRLIDTLTVGNASHKQSNTTPASPDFAISVETSRCVGGGSGGGIKGVRPPAVLAPPPSILRPVVDYTSSTWDILKSFAPAVGDVDRDLSSSRGFSDDDDDDEEELEVEEEEEEEEEEVVKAGEGLDGARMGETAHLSASCSFTTTSNDDDSSSSTTEPTSNISPNERFRCIISHWEKGELLGRGSFGSVYEGIADGGFFIAVKEVSLLDQGAQGRQSIFQLEQEIALLSQFQHENIVQYYGTDKDESNLYIFLELVTKGSLLNLYQKYNLQDSTVSSYTRQILHGLKYLHERNVVHRDIKCANILVDTNGSVKLADFGLAKVTKLNDVKSCKGTPFWMAPEVVKRNNQGYGLAADIWSLGCTVLEMLTRQIPYSNLESLYCTLLVCYRQLLNVLTSYSWESRCRHCSGLERACRRLFLILYLLMREISSSSAYKLTQVHVPRLISSWTIHMLRGRFPSPQAHHLHTILAVGLKNCRQLWIVEDKELHPSGRVCNREATDRKTEDRNRLVFAWIIPDVLHVETCRGLMQHLEFVKEYELREFVCTSIFNLFGVLAFGLPLLFCYMMQKVLTMTK</sequence>
<dbReference type="Proteomes" id="UP001062846">
    <property type="component" value="Chromosome 11"/>
</dbReference>
<keyword evidence="2" id="KW-1185">Reference proteome</keyword>
<protein>
    <submittedName>
        <fullName evidence="1">Uncharacterized protein</fullName>
    </submittedName>
</protein>